<evidence type="ECO:0000256" key="1">
    <source>
        <dbReference type="SAM" id="MobiDB-lite"/>
    </source>
</evidence>
<feature type="compositionally biased region" description="Basic and acidic residues" evidence="1">
    <location>
        <begin position="150"/>
        <end position="173"/>
    </location>
</feature>
<evidence type="ECO:0000313" key="4">
    <source>
        <dbReference type="Proteomes" id="UP000324800"/>
    </source>
</evidence>
<dbReference type="AlphaFoldDB" id="A0A5J4R2Z1"/>
<dbReference type="OrthoDB" id="10636476at2759"/>
<reference evidence="3 4" key="1">
    <citation type="submission" date="2019-03" db="EMBL/GenBank/DDBJ databases">
        <title>Single cell metagenomics reveals metabolic interactions within the superorganism composed of flagellate Streblomastix strix and complex community of Bacteroidetes bacteria on its surface.</title>
        <authorList>
            <person name="Treitli S.C."/>
            <person name="Kolisko M."/>
            <person name="Husnik F."/>
            <person name="Keeling P."/>
            <person name="Hampl V."/>
        </authorList>
    </citation>
    <scope>NUCLEOTIDE SEQUENCE [LARGE SCALE GENOMIC DNA]</scope>
    <source>
        <strain evidence="3">ST1C</strain>
    </source>
</reference>
<accession>A0A5J4R2Z1</accession>
<feature type="signal peptide" evidence="2">
    <location>
        <begin position="1"/>
        <end position="20"/>
    </location>
</feature>
<keyword evidence="2" id="KW-0732">Signal</keyword>
<name>A0A5J4R2Z1_9EUKA</name>
<feature type="compositionally biased region" description="Low complexity" evidence="1">
    <location>
        <begin position="126"/>
        <end position="146"/>
    </location>
</feature>
<comment type="caution">
    <text evidence="3">The sequence shown here is derived from an EMBL/GenBank/DDBJ whole genome shotgun (WGS) entry which is preliminary data.</text>
</comment>
<sequence length="208" mass="23862">MKRELIILSLLLSPAVVALAALEEREEEEEKEEMEKAKKNGEQIEDEKKVFPSTHRQFVQKIKENQVLLEETLAPKIAEALGIDAIQDLQAELLTEEEEEKERLIQDRAQKKAKHIANLPEKYRIQPQTPKDQTPTQQQQQLQQTPSNKTKQEQQQDGQDKDKDKDKDKEKDQQSPPILSLNQLIQILPPFPPCLMFGYASSVNMASA</sequence>
<evidence type="ECO:0000256" key="2">
    <source>
        <dbReference type="SAM" id="SignalP"/>
    </source>
</evidence>
<dbReference type="Proteomes" id="UP000324800">
    <property type="component" value="Unassembled WGS sequence"/>
</dbReference>
<feature type="compositionally biased region" description="Basic and acidic residues" evidence="1">
    <location>
        <begin position="33"/>
        <end position="50"/>
    </location>
</feature>
<feature type="non-terminal residue" evidence="3">
    <location>
        <position position="208"/>
    </location>
</feature>
<proteinExistence type="predicted"/>
<feature type="region of interest" description="Disordered" evidence="1">
    <location>
        <begin position="25"/>
        <end position="50"/>
    </location>
</feature>
<protein>
    <submittedName>
        <fullName evidence="3">Uncharacterized protein</fullName>
    </submittedName>
</protein>
<feature type="chain" id="PRO_5023916306" evidence="2">
    <location>
        <begin position="21"/>
        <end position="208"/>
    </location>
</feature>
<organism evidence="3 4">
    <name type="scientific">Streblomastix strix</name>
    <dbReference type="NCBI Taxonomy" id="222440"/>
    <lineage>
        <taxon>Eukaryota</taxon>
        <taxon>Metamonada</taxon>
        <taxon>Preaxostyla</taxon>
        <taxon>Oxymonadida</taxon>
        <taxon>Streblomastigidae</taxon>
        <taxon>Streblomastix</taxon>
    </lineage>
</organism>
<gene>
    <name evidence="3" type="ORF">EZS28_053757</name>
</gene>
<evidence type="ECO:0000313" key="3">
    <source>
        <dbReference type="EMBL" id="KAA6328079.1"/>
    </source>
</evidence>
<dbReference type="EMBL" id="SNRW01043407">
    <property type="protein sequence ID" value="KAA6328079.1"/>
    <property type="molecule type" value="Genomic_DNA"/>
</dbReference>
<feature type="region of interest" description="Disordered" evidence="1">
    <location>
        <begin position="104"/>
        <end position="181"/>
    </location>
</feature>